<sequence length="60" mass="6586">MKNVIAYMLACLIVGTGVYLLMHYVFGLSSTDSIWNAAIGVSAGWAAEEITRFFKKRKAA</sequence>
<keyword evidence="1" id="KW-0472">Membrane</keyword>
<feature type="transmembrane region" description="Helical" evidence="1">
    <location>
        <begin position="7"/>
        <end position="27"/>
    </location>
</feature>
<dbReference type="EMBL" id="JAACJS010000015">
    <property type="protein sequence ID" value="NCI50777.1"/>
    <property type="molecule type" value="Genomic_DNA"/>
</dbReference>
<reference evidence="2 3" key="1">
    <citation type="submission" date="2020-01" db="EMBL/GenBank/DDBJ databases">
        <title>Genome analysis.</title>
        <authorList>
            <person name="Wu S."/>
            <person name="Wang G."/>
        </authorList>
    </citation>
    <scope>NUCLEOTIDE SEQUENCE [LARGE SCALE GENOMIC DNA]</scope>
    <source>
        <strain evidence="2 3">SYL130</strain>
    </source>
</reference>
<evidence type="ECO:0000256" key="1">
    <source>
        <dbReference type="SAM" id="Phobius"/>
    </source>
</evidence>
<keyword evidence="1" id="KW-1133">Transmembrane helix</keyword>
<keyword evidence="1" id="KW-0812">Transmembrane</keyword>
<evidence type="ECO:0000313" key="2">
    <source>
        <dbReference type="EMBL" id="NCI50777.1"/>
    </source>
</evidence>
<evidence type="ECO:0000313" key="3">
    <source>
        <dbReference type="Proteomes" id="UP000753802"/>
    </source>
</evidence>
<dbReference type="RefSeq" id="WP_161819089.1">
    <property type="nucleotide sequence ID" value="NZ_JAACJS010000015.1"/>
</dbReference>
<keyword evidence="3" id="KW-1185">Reference proteome</keyword>
<name>A0ABW9ZUE9_9BACT</name>
<dbReference type="Proteomes" id="UP000753802">
    <property type="component" value="Unassembled WGS sequence"/>
</dbReference>
<gene>
    <name evidence="2" type="ORF">GWC95_12635</name>
</gene>
<comment type="caution">
    <text evidence="2">The sequence shown here is derived from an EMBL/GenBank/DDBJ whole genome shotgun (WGS) entry which is preliminary data.</text>
</comment>
<organism evidence="2 3">
    <name type="scientific">Sediminibacterium roseum</name>
    <dbReference type="NCBI Taxonomy" id="1978412"/>
    <lineage>
        <taxon>Bacteria</taxon>
        <taxon>Pseudomonadati</taxon>
        <taxon>Bacteroidota</taxon>
        <taxon>Chitinophagia</taxon>
        <taxon>Chitinophagales</taxon>
        <taxon>Chitinophagaceae</taxon>
        <taxon>Sediminibacterium</taxon>
    </lineage>
</organism>
<protein>
    <submittedName>
        <fullName evidence="2">Uncharacterized protein</fullName>
    </submittedName>
</protein>
<accession>A0ABW9ZUE9</accession>
<proteinExistence type="predicted"/>